<keyword evidence="1" id="KW-0812">Transmembrane</keyword>
<gene>
    <name evidence="2" type="ORF">UFOVP1604_213</name>
</gene>
<dbReference type="EMBL" id="LR797474">
    <property type="protein sequence ID" value="CAB4219130.1"/>
    <property type="molecule type" value="Genomic_DNA"/>
</dbReference>
<proteinExistence type="predicted"/>
<name>A0A6J5SV57_9CAUD</name>
<feature type="transmembrane region" description="Helical" evidence="1">
    <location>
        <begin position="31"/>
        <end position="53"/>
    </location>
</feature>
<feature type="transmembrane region" description="Helical" evidence="1">
    <location>
        <begin position="59"/>
        <end position="76"/>
    </location>
</feature>
<evidence type="ECO:0000256" key="1">
    <source>
        <dbReference type="SAM" id="Phobius"/>
    </source>
</evidence>
<evidence type="ECO:0000313" key="2">
    <source>
        <dbReference type="EMBL" id="CAB4219130.1"/>
    </source>
</evidence>
<accession>A0A6J5SV57</accession>
<organism evidence="2">
    <name type="scientific">uncultured Caudovirales phage</name>
    <dbReference type="NCBI Taxonomy" id="2100421"/>
    <lineage>
        <taxon>Viruses</taxon>
        <taxon>Duplodnaviria</taxon>
        <taxon>Heunggongvirae</taxon>
        <taxon>Uroviricota</taxon>
        <taxon>Caudoviricetes</taxon>
        <taxon>Peduoviridae</taxon>
        <taxon>Maltschvirus</taxon>
        <taxon>Maltschvirus maltsch</taxon>
    </lineage>
</organism>
<sequence>MKIPKIGDVKRFSFGEMTSNDNGKTSGTSVAGLYIIFIGGLCFLLGCIDKLWISKSIDVITQAITFTLIGATLLGVKNVMNGKKPAATDLVEAPADSTSPEQLNS</sequence>
<protein>
    <submittedName>
        <fullName evidence="2">Uncharacterized protein</fullName>
    </submittedName>
</protein>
<reference evidence="2" key="1">
    <citation type="submission" date="2020-05" db="EMBL/GenBank/DDBJ databases">
        <authorList>
            <person name="Chiriac C."/>
            <person name="Salcher M."/>
            <person name="Ghai R."/>
            <person name="Kavagutti S V."/>
        </authorList>
    </citation>
    <scope>NUCLEOTIDE SEQUENCE</scope>
</reference>
<keyword evidence="1" id="KW-1133">Transmembrane helix</keyword>
<keyword evidence="1" id="KW-0472">Membrane</keyword>